<sequence>KTCAQVTDFSNPRELLRILSKALFKGQYGDKLTPIDMVVNPYFAGSIRYNGYENLELVGSYGEDFRPLISWKYNIRASEWNPIELWLEYEKDLSCDIRIVVRNIQDGST</sequence>
<gene>
    <name evidence="1" type="ORF">GM540_14305</name>
</gene>
<comment type="caution">
    <text evidence="1">The sequence shown here is derived from an EMBL/GenBank/DDBJ whole genome shotgun (WGS) entry which is preliminary data.</text>
</comment>
<accession>A0A6G2DEZ6</accession>
<reference evidence="1 2" key="1">
    <citation type="submission" date="2019-11" db="EMBL/GenBank/DDBJ databases">
        <title>Growth characteristics of pneumococcus vary with the chemical composition of the capsule and with environmental conditions.</title>
        <authorList>
            <person name="Tothpal A."/>
            <person name="Desobry K."/>
            <person name="Joshi S."/>
            <person name="Wyllie A.L."/>
            <person name="Weinberger D.M."/>
        </authorList>
    </citation>
    <scope>NUCLEOTIDE SEQUENCE [LARGE SCALE GENOMIC DNA]</scope>
    <source>
        <strain evidence="2">pnumococcus19F</strain>
    </source>
</reference>
<dbReference type="AlphaFoldDB" id="A0A6G2DEZ6"/>
<name>A0A6G2DEZ6_STREE</name>
<dbReference type="EMBL" id="WNHQ01001789">
    <property type="protein sequence ID" value="MTV75113.1"/>
    <property type="molecule type" value="Genomic_DNA"/>
</dbReference>
<protein>
    <submittedName>
        <fullName evidence="1">Accessory Sec system protein Asp2</fullName>
    </submittedName>
</protein>
<dbReference type="GO" id="GO:0015031">
    <property type="term" value="P:protein transport"/>
    <property type="evidence" value="ECO:0007669"/>
    <property type="project" value="InterPro"/>
</dbReference>
<feature type="non-terminal residue" evidence="1">
    <location>
        <position position="1"/>
    </location>
</feature>
<dbReference type="Pfam" id="PF16929">
    <property type="entry name" value="Asp2"/>
    <property type="match status" value="1"/>
</dbReference>
<dbReference type="Proteomes" id="UP000483094">
    <property type="component" value="Unassembled WGS sequence"/>
</dbReference>
<feature type="non-terminal residue" evidence="1">
    <location>
        <position position="109"/>
    </location>
</feature>
<proteinExistence type="predicted"/>
<evidence type="ECO:0000313" key="1">
    <source>
        <dbReference type="EMBL" id="MTV75113.1"/>
    </source>
</evidence>
<dbReference type="InterPro" id="IPR022267">
    <property type="entry name" value="Asp2"/>
</dbReference>
<organism evidence="1 2">
    <name type="scientific">Streptococcus pneumoniae</name>
    <dbReference type="NCBI Taxonomy" id="1313"/>
    <lineage>
        <taxon>Bacteria</taxon>
        <taxon>Bacillati</taxon>
        <taxon>Bacillota</taxon>
        <taxon>Bacilli</taxon>
        <taxon>Lactobacillales</taxon>
        <taxon>Streptococcaceae</taxon>
        <taxon>Streptococcus</taxon>
    </lineage>
</organism>
<evidence type="ECO:0000313" key="2">
    <source>
        <dbReference type="Proteomes" id="UP000483094"/>
    </source>
</evidence>